<name>A0A2T3NXZ2_9GAMM</name>
<dbReference type="SUPFAM" id="SSF53850">
    <property type="entry name" value="Periplasmic binding protein-like II"/>
    <property type="match status" value="2"/>
</dbReference>
<evidence type="ECO:0000256" key="13">
    <source>
        <dbReference type="PROSITE-ProRule" id="PRU00169"/>
    </source>
</evidence>
<dbReference type="Gene3D" id="3.40.50.2300">
    <property type="match status" value="1"/>
</dbReference>
<keyword evidence="7" id="KW-0547">Nucleotide-binding</keyword>
<evidence type="ECO:0000313" key="20">
    <source>
        <dbReference type="Proteomes" id="UP000241771"/>
    </source>
</evidence>
<dbReference type="Pfam" id="PF00512">
    <property type="entry name" value="HisKA"/>
    <property type="match status" value="1"/>
</dbReference>
<dbReference type="GO" id="GO:0005886">
    <property type="term" value="C:plasma membrane"/>
    <property type="evidence" value="ECO:0007669"/>
    <property type="project" value="UniProtKB-SubCell"/>
</dbReference>
<keyword evidence="8" id="KW-0067">ATP-binding</keyword>
<keyword evidence="6" id="KW-0812">Transmembrane</keyword>
<dbReference type="PROSITE" id="PS50109">
    <property type="entry name" value="HIS_KIN"/>
    <property type="match status" value="1"/>
</dbReference>
<dbReference type="Gene3D" id="3.30.450.20">
    <property type="entry name" value="PAS domain"/>
    <property type="match status" value="1"/>
</dbReference>
<dbReference type="Pfam" id="PF00497">
    <property type="entry name" value="SBP_bac_3"/>
    <property type="match status" value="2"/>
</dbReference>
<feature type="modified residue" description="Phosphohistidine" evidence="12">
    <location>
        <position position="1335"/>
    </location>
</feature>
<dbReference type="InterPro" id="IPR036097">
    <property type="entry name" value="HisK_dim/P_sf"/>
</dbReference>
<dbReference type="SUPFAM" id="SSF55874">
    <property type="entry name" value="ATPase domain of HSP90 chaperone/DNA topoisomerase II/histidine kinase"/>
    <property type="match status" value="1"/>
</dbReference>
<dbReference type="CDD" id="cd17546">
    <property type="entry name" value="REC_hyHK_CKI1_RcsC-like"/>
    <property type="match status" value="1"/>
</dbReference>
<evidence type="ECO:0000256" key="14">
    <source>
        <dbReference type="SAM" id="Coils"/>
    </source>
</evidence>
<feature type="domain" description="HPt" evidence="18">
    <location>
        <begin position="1296"/>
        <end position="1382"/>
    </location>
</feature>
<keyword evidence="14" id="KW-0175">Coiled coil</keyword>
<dbReference type="PROSITE" id="PS50894">
    <property type="entry name" value="HPT"/>
    <property type="match status" value="1"/>
</dbReference>
<evidence type="ECO:0000256" key="5">
    <source>
        <dbReference type="ARBA" id="ARBA00022553"/>
    </source>
</evidence>
<dbReference type="SMART" id="SM00387">
    <property type="entry name" value="HATPase_c"/>
    <property type="match status" value="1"/>
</dbReference>
<dbReference type="SMART" id="SM00448">
    <property type="entry name" value="REC"/>
    <property type="match status" value="1"/>
</dbReference>
<dbReference type="InterPro" id="IPR005467">
    <property type="entry name" value="His_kinase_dom"/>
</dbReference>
<keyword evidence="5 13" id="KW-0597">Phosphoprotein</keyword>
<dbReference type="InterPro" id="IPR011006">
    <property type="entry name" value="CheY-like_superfamily"/>
</dbReference>
<dbReference type="GO" id="GO:0005524">
    <property type="term" value="F:ATP binding"/>
    <property type="evidence" value="ECO:0007669"/>
    <property type="project" value="UniProtKB-KW"/>
</dbReference>
<dbReference type="EMBL" id="PYMA01000002">
    <property type="protein sequence ID" value="PSW21059.1"/>
    <property type="molecule type" value="Genomic_DNA"/>
</dbReference>
<keyword evidence="10" id="KW-0902">Two-component regulatory system</keyword>
<comment type="caution">
    <text evidence="19">The sequence shown here is derived from an EMBL/GenBank/DDBJ whole genome shotgun (WGS) entry which is preliminary data.</text>
</comment>
<dbReference type="Pfam" id="PF00072">
    <property type="entry name" value="Response_reg"/>
    <property type="match status" value="1"/>
</dbReference>
<dbReference type="FunFam" id="3.30.565.10:FF:000010">
    <property type="entry name" value="Sensor histidine kinase RcsC"/>
    <property type="match status" value="1"/>
</dbReference>
<dbReference type="PROSITE" id="PS50110">
    <property type="entry name" value="RESPONSE_REGULATORY"/>
    <property type="match status" value="1"/>
</dbReference>
<evidence type="ECO:0000256" key="2">
    <source>
        <dbReference type="ARBA" id="ARBA00004651"/>
    </source>
</evidence>
<evidence type="ECO:0000256" key="6">
    <source>
        <dbReference type="ARBA" id="ARBA00022692"/>
    </source>
</evidence>
<dbReference type="InterPro" id="IPR035965">
    <property type="entry name" value="PAS-like_dom_sf"/>
</dbReference>
<dbReference type="InterPro" id="IPR001789">
    <property type="entry name" value="Sig_transdc_resp-reg_receiver"/>
</dbReference>
<evidence type="ECO:0000259" key="17">
    <source>
        <dbReference type="PROSITE" id="PS50110"/>
    </source>
</evidence>
<protein>
    <recommendedName>
        <fullName evidence="3">histidine kinase</fullName>
        <ecNumber evidence="3">2.7.13.3</ecNumber>
    </recommendedName>
</protein>
<dbReference type="InterPro" id="IPR001638">
    <property type="entry name" value="Solute-binding_3/MltF_N"/>
</dbReference>
<dbReference type="SUPFAM" id="SSF52172">
    <property type="entry name" value="CheY-like"/>
    <property type="match status" value="1"/>
</dbReference>
<dbReference type="InterPro" id="IPR003661">
    <property type="entry name" value="HisK_dim/P_dom"/>
</dbReference>
<dbReference type="Gene3D" id="1.20.120.160">
    <property type="entry name" value="HPT domain"/>
    <property type="match status" value="1"/>
</dbReference>
<dbReference type="SUPFAM" id="SSF55785">
    <property type="entry name" value="PYP-like sensor domain (PAS domain)"/>
    <property type="match status" value="1"/>
</dbReference>
<feature type="coiled-coil region" evidence="14">
    <location>
        <begin position="550"/>
        <end position="584"/>
    </location>
</feature>
<feature type="compositionally biased region" description="Basic and acidic residues" evidence="15">
    <location>
        <begin position="1269"/>
        <end position="1281"/>
    </location>
</feature>
<evidence type="ECO:0000259" key="18">
    <source>
        <dbReference type="PROSITE" id="PS50894"/>
    </source>
</evidence>
<dbReference type="SMART" id="SM00062">
    <property type="entry name" value="PBPb"/>
    <property type="match status" value="2"/>
</dbReference>
<evidence type="ECO:0000256" key="4">
    <source>
        <dbReference type="ARBA" id="ARBA00022475"/>
    </source>
</evidence>
<feature type="modified residue" description="4-aspartylphosphate" evidence="13">
    <location>
        <position position="1153"/>
    </location>
</feature>
<dbReference type="InterPro" id="IPR003594">
    <property type="entry name" value="HATPase_dom"/>
</dbReference>
<evidence type="ECO:0000256" key="1">
    <source>
        <dbReference type="ARBA" id="ARBA00000085"/>
    </source>
</evidence>
<dbReference type="PANTHER" id="PTHR45339:SF1">
    <property type="entry name" value="HYBRID SIGNAL TRANSDUCTION HISTIDINE KINASE J"/>
    <property type="match status" value="1"/>
</dbReference>
<dbReference type="Gene3D" id="1.10.287.130">
    <property type="match status" value="1"/>
</dbReference>
<dbReference type="Gene3D" id="3.40.190.10">
    <property type="entry name" value="Periplasmic binding protein-like II"/>
    <property type="match status" value="4"/>
</dbReference>
<dbReference type="GO" id="GO:0000155">
    <property type="term" value="F:phosphorelay sensor kinase activity"/>
    <property type="evidence" value="ECO:0007669"/>
    <property type="project" value="InterPro"/>
</dbReference>
<dbReference type="Pfam" id="PF02518">
    <property type="entry name" value="HATPase_c"/>
    <property type="match status" value="1"/>
</dbReference>
<dbReference type="EC" id="2.7.13.3" evidence="3"/>
<dbReference type="RefSeq" id="WP_107271592.1">
    <property type="nucleotide sequence ID" value="NZ_PYMA01000002.1"/>
</dbReference>
<proteinExistence type="predicted"/>
<feature type="region of interest" description="Disordered" evidence="15">
    <location>
        <begin position="1257"/>
        <end position="1281"/>
    </location>
</feature>
<evidence type="ECO:0000256" key="3">
    <source>
        <dbReference type="ARBA" id="ARBA00012438"/>
    </source>
</evidence>
<evidence type="ECO:0000256" key="7">
    <source>
        <dbReference type="ARBA" id="ARBA00022741"/>
    </source>
</evidence>
<evidence type="ECO:0000256" key="15">
    <source>
        <dbReference type="SAM" id="MobiDB-lite"/>
    </source>
</evidence>
<reference evidence="19 20" key="1">
    <citation type="submission" date="2018-01" db="EMBL/GenBank/DDBJ databases">
        <title>Whole genome sequencing of Histamine producing bacteria.</title>
        <authorList>
            <person name="Butler K."/>
        </authorList>
    </citation>
    <scope>NUCLEOTIDE SEQUENCE [LARGE SCALE GENOMIC DNA]</scope>
    <source>
        <strain evidence="19 20">DSM 100436</strain>
    </source>
</reference>
<dbReference type="CDD" id="cd01007">
    <property type="entry name" value="PBP2_BvgS_HisK_like"/>
    <property type="match status" value="2"/>
</dbReference>
<evidence type="ECO:0000256" key="11">
    <source>
        <dbReference type="ARBA" id="ARBA00023136"/>
    </source>
</evidence>
<dbReference type="InterPro" id="IPR036641">
    <property type="entry name" value="HPT_dom_sf"/>
</dbReference>
<dbReference type="CDD" id="cd00082">
    <property type="entry name" value="HisKA"/>
    <property type="match status" value="1"/>
</dbReference>
<dbReference type="CDD" id="cd16922">
    <property type="entry name" value="HATPase_EvgS-ArcB-TorS-like"/>
    <property type="match status" value="1"/>
</dbReference>
<dbReference type="InterPro" id="IPR036890">
    <property type="entry name" value="HATPase_C_sf"/>
</dbReference>
<keyword evidence="11" id="KW-0472">Membrane</keyword>
<evidence type="ECO:0000256" key="8">
    <source>
        <dbReference type="ARBA" id="ARBA00022840"/>
    </source>
</evidence>
<evidence type="ECO:0000259" key="16">
    <source>
        <dbReference type="PROSITE" id="PS50109"/>
    </source>
</evidence>
<comment type="subcellular location">
    <subcellularLocation>
        <location evidence="2">Cell membrane</location>
        <topology evidence="2">Multi-pass membrane protein</topology>
    </subcellularLocation>
</comment>
<dbReference type="InterPro" id="IPR004358">
    <property type="entry name" value="Sig_transdc_His_kin-like_C"/>
</dbReference>
<feature type="domain" description="Histidine kinase" evidence="16">
    <location>
        <begin position="717"/>
        <end position="947"/>
    </location>
</feature>
<dbReference type="SMART" id="SM00388">
    <property type="entry name" value="HisKA"/>
    <property type="match status" value="1"/>
</dbReference>
<gene>
    <name evidence="19" type="ORF">C9I98_03655</name>
</gene>
<evidence type="ECO:0000256" key="9">
    <source>
        <dbReference type="ARBA" id="ARBA00022989"/>
    </source>
</evidence>
<evidence type="ECO:0000256" key="10">
    <source>
        <dbReference type="ARBA" id="ARBA00023012"/>
    </source>
</evidence>
<sequence length="1382" mass="153262">MLSRTSKLALAKIVFILGWLCFPPVSFASQQPTLKVGLPYFDVPPYIYIDKQVSPHKVTAAGYPLANSAYSGLMVDVLRKVANQTGFEYQLVLYPDFQQVLAAFKAGELDLLLGVTATFERQQYMSFSDPMFSIRRGVITHNKSVNDYQQLNKKTIAVEKGFALNELLPTLLPSAWLKPVADSNEAISAILSGTAFGYVGDAVVLSNLLKQQGNPALTLSILPGLPTKHLHFSAPKGKHKLLSRINFALEDIKRDSMPAIYNQWLTPEQQNMFTHYGQLKLSQEERNWLDGNPTISVGVHQDWGPYDFVDDQNRHSGLSADLLDILSYELGVKFKPQSNPSYAALTESFIDGEVMMLSAVAETEESSLQMYFSAPYIDEPWVLFGHAGASLGGLFTDSEPKVGVISGTAGEELLATLCSTCKPTFFMDQASAFRALQQNTVDQVLSSLHHASPLLQSSYIGQFKMIGQIQPENLLPLRFAVNYRHPILHGIIDKALATIPKEEFDRLEHKWLTYDYQEGLAPMEVAKWAGLISALGLMVIVSIIGWNRKMAQEILQRKTAERRAKRAEQRLQQLADNLDGIVLQHVQPDPDKPLALHFTFISAGITELLHINADQLLSAPSSLLEQMLLDDEQSLENSMLRACQQGHWDHEQAMKCPSGKPKWVQFKSRITPHEDGGYYWNTVVTDISLLKQQQLALDDARKKAEIATAAKSQFLATMSHEVRTPISGILGLLELMQDQPLNEETRSLHGGLTQSARNMLHIVNDILDFSKIEAGKLELSPADIALGTTLARIIQPQSIHAQQKGLAFHYWQDPNLAESHFVDDIRLHQILNNFLNNAIKFTQQGTISLVVDALPQPSSATSPTTEDGIQHVRFSVKDTGIGISPAQQQALFQPFEQADQSTSRRFGGTGLGLAIARKLVEQMQGEITLSSEEAKGSTFSVLLPLAITKQPEPTRTPQMLAGKRALLFGYFLQREELCQYLEHQGVVTNVAPQTHPHAICNTLKQQQPDIACIAQSLWQQLGIDSTWLSTHLPSCKVIVISQNPMLSPEPLDHQWCLSVNPLLPDNLMHVITEPVSAITNSVINAPVEQAARESRIEAEKNGRLILVAEDHPVNQQVIANQLEKIGVHADIVDNGAQAIEALQQHHYGLILSDCHMPEMDGYTLATTLRLQEEFAHLPIIALTANAVQGEENRCIDAGMNDFLIKPVSIDKLKAVIEQWLPSAPEPEPEQQQTQEPASLEDDFSALFGGITAELEAPTKEADSPILDSDDAKPDQFDPSRNKSVLDRNKILAIFGDADLSDNLIEEFKQNHQHDLQLLEQALLNNNQASAADVAHRMKGAARMLECEALAMPLEQIEHQAGNQQLSPNAHEMKQLKQLSQQL</sequence>
<dbReference type="CDD" id="cd00088">
    <property type="entry name" value="HPT"/>
    <property type="match status" value="1"/>
</dbReference>
<dbReference type="Gene3D" id="3.30.565.10">
    <property type="entry name" value="Histidine kinase-like ATPase, C-terminal domain"/>
    <property type="match status" value="1"/>
</dbReference>
<comment type="catalytic activity">
    <reaction evidence="1">
        <text>ATP + protein L-histidine = ADP + protein N-phospho-L-histidine.</text>
        <dbReference type="EC" id="2.7.13.3"/>
    </reaction>
</comment>
<evidence type="ECO:0000313" key="19">
    <source>
        <dbReference type="EMBL" id="PSW21059.1"/>
    </source>
</evidence>
<organism evidence="19 20">
    <name type="scientific">Photobacterium sanctipauli</name>
    <dbReference type="NCBI Taxonomy" id="1342794"/>
    <lineage>
        <taxon>Bacteria</taxon>
        <taxon>Pseudomonadati</taxon>
        <taxon>Pseudomonadota</taxon>
        <taxon>Gammaproteobacteria</taxon>
        <taxon>Vibrionales</taxon>
        <taxon>Vibrionaceae</taxon>
        <taxon>Photobacterium</taxon>
    </lineage>
</organism>
<evidence type="ECO:0000256" key="12">
    <source>
        <dbReference type="PROSITE-ProRule" id="PRU00110"/>
    </source>
</evidence>
<dbReference type="Proteomes" id="UP000241771">
    <property type="component" value="Unassembled WGS sequence"/>
</dbReference>
<dbReference type="Pfam" id="PF01627">
    <property type="entry name" value="Hpt"/>
    <property type="match status" value="1"/>
</dbReference>
<keyword evidence="9" id="KW-1133">Transmembrane helix</keyword>
<dbReference type="SUPFAM" id="SSF47226">
    <property type="entry name" value="Histidine-containing phosphotransfer domain, HPT domain"/>
    <property type="match status" value="1"/>
</dbReference>
<accession>A0A2T3NXZ2</accession>
<dbReference type="InterPro" id="IPR008207">
    <property type="entry name" value="Sig_transdc_His_kin_Hpt_dom"/>
</dbReference>
<dbReference type="PANTHER" id="PTHR45339">
    <property type="entry name" value="HYBRID SIGNAL TRANSDUCTION HISTIDINE KINASE J"/>
    <property type="match status" value="1"/>
</dbReference>
<keyword evidence="4" id="KW-1003">Cell membrane</keyword>
<feature type="domain" description="Response regulatory" evidence="17">
    <location>
        <begin position="1104"/>
        <end position="1220"/>
    </location>
</feature>
<keyword evidence="20" id="KW-1185">Reference proteome</keyword>
<dbReference type="SUPFAM" id="SSF47384">
    <property type="entry name" value="Homodimeric domain of signal transducing histidine kinase"/>
    <property type="match status" value="1"/>
</dbReference>
<dbReference type="PRINTS" id="PR00344">
    <property type="entry name" value="BCTRLSENSOR"/>
</dbReference>